<evidence type="ECO:0000256" key="6">
    <source>
        <dbReference type="PIRNR" id="PIRNR002882"/>
    </source>
</evidence>
<dbReference type="GO" id="GO:0004518">
    <property type="term" value="F:nuclease activity"/>
    <property type="evidence" value="ECO:0007669"/>
    <property type="project" value="UniProtKB-UniRule"/>
</dbReference>
<dbReference type="InterPro" id="IPR016368">
    <property type="entry name" value="VapD"/>
</dbReference>
<evidence type="ECO:0000256" key="4">
    <source>
        <dbReference type="ARBA" id="ARBA00022801"/>
    </source>
</evidence>
<dbReference type="Proteomes" id="UP000197007">
    <property type="component" value="Chromosome"/>
</dbReference>
<dbReference type="EC" id="3.1.-.-" evidence="6"/>
<dbReference type="AlphaFoldDB" id="A0A1Z4BKA5"/>
<dbReference type="GO" id="GO:0016787">
    <property type="term" value="F:hydrolase activity"/>
    <property type="evidence" value="ECO:0007669"/>
    <property type="project" value="UniProtKB-KW"/>
</dbReference>
<reference evidence="8" key="1">
    <citation type="submission" date="2017-06" db="EMBL/GenBank/DDBJ databases">
        <title>Complete genome sequence of Capnocytophaga sp. KCOM 1579 (=ChDC OS43) isolated from a human refractory periapical abscess lesion.</title>
        <authorList>
            <person name="Kook J.-K."/>
            <person name="Park S.-N."/>
            <person name="Lim Y.K."/>
            <person name="Roh H."/>
        </authorList>
    </citation>
    <scope>NUCLEOTIDE SEQUENCE [LARGE SCALE GENOMIC DNA]</scope>
    <source>
        <strain evidence="8">ChDC OS43</strain>
    </source>
</reference>
<protein>
    <recommendedName>
        <fullName evidence="6">Endoribonuclease VapD</fullName>
        <ecNumber evidence="6">3.1.-.-</ecNumber>
    </recommendedName>
</protein>
<evidence type="ECO:0000256" key="1">
    <source>
        <dbReference type="ARBA" id="ARBA00009653"/>
    </source>
</evidence>
<evidence type="ECO:0000256" key="5">
    <source>
        <dbReference type="ARBA" id="ARBA00023026"/>
    </source>
</evidence>
<organism evidence="7 8">
    <name type="scientific">Capnocytophaga endodontalis</name>
    <dbReference type="NCBI Taxonomy" id="2708117"/>
    <lineage>
        <taxon>Bacteria</taxon>
        <taxon>Pseudomonadati</taxon>
        <taxon>Bacteroidota</taxon>
        <taxon>Flavobacteriia</taxon>
        <taxon>Flavobacteriales</taxon>
        <taxon>Flavobacteriaceae</taxon>
        <taxon>Capnocytophaga</taxon>
    </lineage>
</organism>
<name>A0A1Z4BKA5_9FLAO</name>
<proteinExistence type="inferred from homology"/>
<comment type="function">
    <text evidence="6">Cleaves ssRNA, mostly between U:A.</text>
</comment>
<comment type="similarity">
    <text evidence="1 6">Belongs to the VapD ribonuclease family.</text>
</comment>
<dbReference type="GO" id="GO:0003723">
    <property type="term" value="F:RNA binding"/>
    <property type="evidence" value="ECO:0007669"/>
    <property type="project" value="InterPro"/>
</dbReference>
<gene>
    <name evidence="7" type="ORF">CBG49_00670</name>
</gene>
<keyword evidence="5" id="KW-0843">Virulence</keyword>
<accession>A0A1Z4BKA5</accession>
<evidence type="ECO:0000256" key="3">
    <source>
        <dbReference type="ARBA" id="ARBA00022722"/>
    </source>
</evidence>
<keyword evidence="3 6" id="KW-0540">Nuclease</keyword>
<evidence type="ECO:0000313" key="7">
    <source>
        <dbReference type="EMBL" id="ASF41710.1"/>
    </source>
</evidence>
<dbReference type="Gene3D" id="3.30.70.240">
    <property type="match status" value="1"/>
</dbReference>
<dbReference type="RefSeq" id="WP_088592934.1">
    <property type="nucleotide sequence ID" value="NZ_CP022022.1"/>
</dbReference>
<evidence type="ECO:0000313" key="8">
    <source>
        <dbReference type="Proteomes" id="UP000197007"/>
    </source>
</evidence>
<dbReference type="EMBL" id="CP022022">
    <property type="protein sequence ID" value="ASF41710.1"/>
    <property type="molecule type" value="Genomic_DNA"/>
</dbReference>
<dbReference type="PIRSF" id="PIRSF002882">
    <property type="entry name" value="VapD"/>
    <property type="match status" value="1"/>
</dbReference>
<sequence>MYALAFDMSISDLEKYYGKPYNNAYFEIATILYKYGFYRIQGSTYVTEDRNIGNLMLAVDALAYTEWFAKSVRDIRAFKIEDWSDLTETVKIKASLYKKR</sequence>
<dbReference type="KEGG" id="capn:CBG49_00670"/>
<keyword evidence="8" id="KW-1185">Reference proteome</keyword>
<comment type="subunit">
    <text evidence="2 6">Homodimer.</text>
</comment>
<evidence type="ECO:0000256" key="2">
    <source>
        <dbReference type="ARBA" id="ARBA00011738"/>
    </source>
</evidence>
<keyword evidence="4 6" id="KW-0378">Hydrolase</keyword>